<accession>A0ABV5AFM7</accession>
<dbReference type="PANTHER" id="PTHR30435:SF19">
    <property type="entry name" value="FLAGELLAR BASAL-BODY ROD PROTEIN FLGG"/>
    <property type="match status" value="1"/>
</dbReference>
<dbReference type="NCBIfam" id="TIGR03506">
    <property type="entry name" value="FlgEFG_subfam"/>
    <property type="match status" value="1"/>
</dbReference>
<name>A0ABV5AFM7_9BACL</name>
<feature type="domain" description="Flagellar basal-body/hook protein C-terminal" evidence="5">
    <location>
        <begin position="213"/>
        <end position="255"/>
    </location>
</feature>
<evidence type="ECO:0000256" key="2">
    <source>
        <dbReference type="RuleBase" id="RU362116"/>
    </source>
</evidence>
<dbReference type="Pfam" id="PF22692">
    <property type="entry name" value="LlgE_F_G_D1"/>
    <property type="match status" value="1"/>
</dbReference>
<feature type="region of interest" description="Disordered" evidence="3">
    <location>
        <begin position="51"/>
        <end position="75"/>
    </location>
</feature>
<evidence type="ECO:0000256" key="3">
    <source>
        <dbReference type="SAM" id="MobiDB-lite"/>
    </source>
</evidence>
<keyword evidence="7" id="KW-0966">Cell projection</keyword>
<evidence type="ECO:0000256" key="1">
    <source>
        <dbReference type="ARBA" id="ARBA00009677"/>
    </source>
</evidence>
<evidence type="ECO:0000313" key="8">
    <source>
        <dbReference type="Proteomes" id="UP001579974"/>
    </source>
</evidence>
<evidence type="ECO:0000259" key="5">
    <source>
        <dbReference type="Pfam" id="PF06429"/>
    </source>
</evidence>
<dbReference type="Pfam" id="PF00460">
    <property type="entry name" value="Flg_bb_rod"/>
    <property type="match status" value="1"/>
</dbReference>
<dbReference type="InterPro" id="IPR010930">
    <property type="entry name" value="Flg_bb/hook_C_dom"/>
</dbReference>
<evidence type="ECO:0000313" key="7">
    <source>
        <dbReference type="EMBL" id="MFB5191039.1"/>
    </source>
</evidence>
<dbReference type="Pfam" id="PF06429">
    <property type="entry name" value="Flg_bbr_C"/>
    <property type="match status" value="1"/>
</dbReference>
<keyword evidence="2" id="KW-0975">Bacterial flagellum</keyword>
<dbReference type="SUPFAM" id="SSF117143">
    <property type="entry name" value="Flagellar hook protein flgE"/>
    <property type="match status" value="1"/>
</dbReference>
<evidence type="ECO:0000259" key="6">
    <source>
        <dbReference type="Pfam" id="PF22692"/>
    </source>
</evidence>
<dbReference type="InterPro" id="IPR001444">
    <property type="entry name" value="Flag_bb_rod_N"/>
</dbReference>
<keyword evidence="8" id="KW-1185">Reference proteome</keyword>
<gene>
    <name evidence="7" type="ORF">KKP3000_004535</name>
</gene>
<sequence>MAMQSLWTGLSGLQASSGWLDRVGDNLANLNTVGFAQDQGTFADALTMQLDGSATDPTNARRTTPAGWRGGTGVQSVSEGRDFDGMNLQQTGNNMDFAIQGPGFFKVQGPNGPLYTKAGNFIWSRRADGTFQLATQNGYPVLSTTGQPIIKPANAQTMSVGPNGQVSFGNVKGPQLAIMEIGQPSSHLAAQGNNLYALTAGGTARPAQQSSVQQGYLSYSNVDESQAFADMMEAQQSFQLNSESISITNQMMGIADTIRS</sequence>
<feature type="domain" description="Flagellar basal body rod protein N-terminal" evidence="4">
    <location>
        <begin position="8"/>
        <end position="35"/>
    </location>
</feature>
<protein>
    <submittedName>
        <fullName evidence="7">Flagellar hook-basal body protein</fullName>
    </submittedName>
</protein>
<feature type="compositionally biased region" description="Polar residues" evidence="3">
    <location>
        <begin position="51"/>
        <end position="62"/>
    </location>
</feature>
<reference evidence="7 8" key="1">
    <citation type="journal article" date="2024" name="Int. J. Mol. Sci.">
        <title>Exploration of Alicyclobacillus spp. Genome in Search of Antibiotic Resistance.</title>
        <authorList>
            <person name="Bucka-Kolendo J."/>
            <person name="Kiousi D.E."/>
            <person name="Dekowska A."/>
            <person name="Mikolajczuk-Szczyrba A."/>
            <person name="Karadedos D.M."/>
            <person name="Michael P."/>
            <person name="Galanis A."/>
            <person name="Sokolowska B."/>
        </authorList>
    </citation>
    <scope>NUCLEOTIDE SEQUENCE [LARGE SCALE GENOMIC DNA]</scope>
    <source>
        <strain evidence="7 8">KKP 3000</strain>
    </source>
</reference>
<comment type="subcellular location">
    <subcellularLocation>
        <location evidence="2">Bacterial flagellum basal body</location>
    </subcellularLocation>
</comment>
<comment type="caution">
    <text evidence="7">The sequence shown here is derived from an EMBL/GenBank/DDBJ whole genome shotgun (WGS) entry which is preliminary data.</text>
</comment>
<evidence type="ECO:0000259" key="4">
    <source>
        <dbReference type="Pfam" id="PF00460"/>
    </source>
</evidence>
<dbReference type="InterPro" id="IPR053967">
    <property type="entry name" value="LlgE_F_G-like_D1"/>
</dbReference>
<proteinExistence type="inferred from homology"/>
<organism evidence="7 8">
    <name type="scientific">Alicyclobacillus fastidiosus</name>
    <dbReference type="NCBI Taxonomy" id="392011"/>
    <lineage>
        <taxon>Bacteria</taxon>
        <taxon>Bacillati</taxon>
        <taxon>Bacillota</taxon>
        <taxon>Bacilli</taxon>
        <taxon>Bacillales</taxon>
        <taxon>Alicyclobacillaceae</taxon>
        <taxon>Alicyclobacillus</taxon>
    </lineage>
</organism>
<dbReference type="InterPro" id="IPR037925">
    <property type="entry name" value="FlgE/F/G-like"/>
</dbReference>
<comment type="similarity">
    <text evidence="1 2">Belongs to the flagella basal body rod proteins family.</text>
</comment>
<keyword evidence="7" id="KW-0969">Cilium</keyword>
<keyword evidence="7" id="KW-0282">Flagellum</keyword>
<dbReference type="RefSeq" id="WP_275474546.1">
    <property type="nucleotide sequence ID" value="NZ_CP162940.1"/>
</dbReference>
<dbReference type="InterPro" id="IPR020013">
    <property type="entry name" value="Flagellar_FlgE/F/G"/>
</dbReference>
<feature type="domain" description="Flagellar hook protein FlgE/F/G-like D1" evidence="6">
    <location>
        <begin position="98"/>
        <end position="167"/>
    </location>
</feature>
<dbReference type="EMBL" id="JBDXSU010000008">
    <property type="protein sequence ID" value="MFB5191039.1"/>
    <property type="molecule type" value="Genomic_DNA"/>
</dbReference>
<dbReference type="PANTHER" id="PTHR30435">
    <property type="entry name" value="FLAGELLAR PROTEIN"/>
    <property type="match status" value="1"/>
</dbReference>
<dbReference type="Proteomes" id="UP001579974">
    <property type="component" value="Unassembled WGS sequence"/>
</dbReference>